<keyword evidence="1 2" id="KW-0238">DNA-binding</keyword>
<feature type="region of interest" description="Disordered" evidence="3">
    <location>
        <begin position="1"/>
        <end position="32"/>
    </location>
</feature>
<dbReference type="Pfam" id="PF00440">
    <property type="entry name" value="TetR_N"/>
    <property type="match status" value="1"/>
</dbReference>
<feature type="compositionally biased region" description="Basic and acidic residues" evidence="3">
    <location>
        <begin position="7"/>
        <end position="16"/>
    </location>
</feature>
<dbReference type="InterPro" id="IPR036271">
    <property type="entry name" value="Tet_transcr_reg_TetR-rel_C_sf"/>
</dbReference>
<gene>
    <name evidence="5" type="ORF">GCM10022416_44170</name>
</gene>
<evidence type="ECO:0000256" key="1">
    <source>
        <dbReference type="ARBA" id="ARBA00023125"/>
    </source>
</evidence>
<accession>A0ABP7Z8F0</accession>
<evidence type="ECO:0000256" key="3">
    <source>
        <dbReference type="SAM" id="MobiDB-lite"/>
    </source>
</evidence>
<dbReference type="PANTHER" id="PTHR30055">
    <property type="entry name" value="HTH-TYPE TRANSCRIPTIONAL REGULATOR RUTR"/>
    <property type="match status" value="1"/>
</dbReference>
<protein>
    <submittedName>
        <fullName evidence="5">TetR family transcriptional regulator</fullName>
    </submittedName>
</protein>
<dbReference type="RefSeq" id="WP_345023419.1">
    <property type="nucleotide sequence ID" value="NZ_BAABDO010000077.1"/>
</dbReference>
<dbReference type="Gene3D" id="1.10.357.10">
    <property type="entry name" value="Tetracycline Repressor, domain 2"/>
    <property type="match status" value="1"/>
</dbReference>
<dbReference type="InterPro" id="IPR050109">
    <property type="entry name" value="HTH-type_TetR-like_transc_reg"/>
</dbReference>
<evidence type="ECO:0000256" key="2">
    <source>
        <dbReference type="PROSITE-ProRule" id="PRU00335"/>
    </source>
</evidence>
<dbReference type="PANTHER" id="PTHR30055:SF235">
    <property type="entry name" value="TRANSCRIPTIONAL REGULATORY PROTEIN"/>
    <property type="match status" value="1"/>
</dbReference>
<keyword evidence="6" id="KW-1185">Reference proteome</keyword>
<organism evidence="5 6">
    <name type="scientific">Actinomadura keratinilytica</name>
    <dbReference type="NCBI Taxonomy" id="547461"/>
    <lineage>
        <taxon>Bacteria</taxon>
        <taxon>Bacillati</taxon>
        <taxon>Actinomycetota</taxon>
        <taxon>Actinomycetes</taxon>
        <taxon>Streptosporangiales</taxon>
        <taxon>Thermomonosporaceae</taxon>
        <taxon>Actinomadura</taxon>
    </lineage>
</organism>
<dbReference type="EMBL" id="BAABDO010000077">
    <property type="protein sequence ID" value="GAA4149148.1"/>
    <property type="molecule type" value="Genomic_DNA"/>
</dbReference>
<proteinExistence type="predicted"/>
<dbReference type="InterPro" id="IPR009057">
    <property type="entry name" value="Homeodomain-like_sf"/>
</dbReference>
<dbReference type="Pfam" id="PF17920">
    <property type="entry name" value="TetR_C_16"/>
    <property type="match status" value="1"/>
</dbReference>
<evidence type="ECO:0000313" key="6">
    <source>
        <dbReference type="Proteomes" id="UP001500266"/>
    </source>
</evidence>
<name>A0ABP7Z8F0_9ACTN</name>
<comment type="caution">
    <text evidence="5">The sequence shown here is derived from an EMBL/GenBank/DDBJ whole genome shotgun (WGS) entry which is preliminary data.</text>
</comment>
<evidence type="ECO:0000313" key="5">
    <source>
        <dbReference type="EMBL" id="GAA4149148.1"/>
    </source>
</evidence>
<reference evidence="6" key="1">
    <citation type="journal article" date="2019" name="Int. J. Syst. Evol. Microbiol.">
        <title>The Global Catalogue of Microorganisms (GCM) 10K type strain sequencing project: providing services to taxonomists for standard genome sequencing and annotation.</title>
        <authorList>
            <consortium name="The Broad Institute Genomics Platform"/>
            <consortium name="The Broad Institute Genome Sequencing Center for Infectious Disease"/>
            <person name="Wu L."/>
            <person name="Ma J."/>
        </authorList>
    </citation>
    <scope>NUCLEOTIDE SEQUENCE [LARGE SCALE GENOMIC DNA]</scope>
    <source>
        <strain evidence="6">JCM 17316</strain>
    </source>
</reference>
<feature type="DNA-binding region" description="H-T-H motif" evidence="2">
    <location>
        <begin position="53"/>
        <end position="72"/>
    </location>
</feature>
<dbReference type="Gene3D" id="1.10.10.60">
    <property type="entry name" value="Homeodomain-like"/>
    <property type="match status" value="1"/>
</dbReference>
<dbReference type="InterPro" id="IPR001647">
    <property type="entry name" value="HTH_TetR"/>
</dbReference>
<dbReference type="InterPro" id="IPR041678">
    <property type="entry name" value="TetR_C_16"/>
</dbReference>
<dbReference type="PRINTS" id="PR00455">
    <property type="entry name" value="HTHTETR"/>
</dbReference>
<evidence type="ECO:0000259" key="4">
    <source>
        <dbReference type="PROSITE" id="PS50977"/>
    </source>
</evidence>
<dbReference type="PROSITE" id="PS50977">
    <property type="entry name" value="HTH_TETR_2"/>
    <property type="match status" value="1"/>
</dbReference>
<feature type="domain" description="HTH tetR-type" evidence="4">
    <location>
        <begin position="30"/>
        <end position="90"/>
    </location>
</feature>
<dbReference type="SUPFAM" id="SSF46689">
    <property type="entry name" value="Homeodomain-like"/>
    <property type="match status" value="1"/>
</dbReference>
<dbReference type="SUPFAM" id="SSF48498">
    <property type="entry name" value="Tetracyclin repressor-like, C-terminal domain"/>
    <property type="match status" value="1"/>
</dbReference>
<sequence length="232" mass="25158">MTAAARPGRDSGEGARGRAKRGPGRRPGPTATREEILAAARTMFAEKGYDATSLRSIARAAGVDPALVHHYFGNKEGVFAAAMRFPVDPTEFLPRVMAAPRERVGETLVRTFLSVWEDETRRAPILAMLRSAMTNERAAVALREFLTTALLGRASELRGTPKLRVNAAAGQMIGVMFLRYVLRIEPIASASTEELVELLTPTIQRYFDVHDEPGVRGGVGDTAAPGESNGRR</sequence>
<dbReference type="Proteomes" id="UP001500266">
    <property type="component" value="Unassembled WGS sequence"/>
</dbReference>